<evidence type="ECO:0000256" key="4">
    <source>
        <dbReference type="ARBA" id="ARBA00022490"/>
    </source>
</evidence>
<dbReference type="SUPFAM" id="SSF55666">
    <property type="entry name" value="Ribonuclease PH domain 2-like"/>
    <property type="match status" value="1"/>
</dbReference>
<dbReference type="InterPro" id="IPR036345">
    <property type="entry name" value="ExoRNase_PH_dom2_sf"/>
</dbReference>
<dbReference type="GO" id="GO:0005730">
    <property type="term" value="C:nucleolus"/>
    <property type="evidence" value="ECO:0007669"/>
    <property type="project" value="TreeGrafter"/>
</dbReference>
<proteinExistence type="inferred from homology"/>
<evidence type="ECO:0000313" key="11">
    <source>
        <dbReference type="Proteomes" id="UP001445076"/>
    </source>
</evidence>
<keyword evidence="8" id="KW-0539">Nucleus</keyword>
<dbReference type="GO" id="GO:0016075">
    <property type="term" value="P:rRNA catabolic process"/>
    <property type="evidence" value="ECO:0007669"/>
    <property type="project" value="TreeGrafter"/>
</dbReference>
<dbReference type="Pfam" id="PF01138">
    <property type="entry name" value="RNase_PH"/>
    <property type="match status" value="1"/>
</dbReference>
<dbReference type="PANTHER" id="PTHR11953">
    <property type="entry name" value="EXOSOME COMPLEX COMPONENT"/>
    <property type="match status" value="1"/>
</dbReference>
<evidence type="ECO:0000256" key="6">
    <source>
        <dbReference type="ARBA" id="ARBA00022835"/>
    </source>
</evidence>
<keyword evidence="11" id="KW-1185">Reference proteome</keyword>
<sequence>MGSRDSRRILGPEKSIPYSLLQTQEMKHFLAEDGLRWDGRSAVDPRKLFMSVGVISQAKGSSYLEVGNTKVCCGVYGPMDVQRGSDFNMSCKVLCEVKMAPFSCSVRKSPQPDKQQREMSRQLKDALETVIVLDKFPKSQIDVYLTVIEDDGGLLAACITAAGLAICHANIDVYDLVIGASLLWHDGILYADPTHHEEECEGHKIRNSGSEGGQLTVGIMPKYANGQVSLLVQGGQISADNLCEGLEVAVEICQRIYTLSRKTLIDYVEQSLEANSDSS</sequence>
<evidence type="ECO:0000256" key="5">
    <source>
        <dbReference type="ARBA" id="ARBA00022552"/>
    </source>
</evidence>
<comment type="similarity">
    <text evidence="3">Belongs to the RNase PH family.</text>
</comment>
<keyword evidence="7" id="KW-0694">RNA-binding</keyword>
<comment type="subcellular location">
    <subcellularLocation>
        <location evidence="2">Cytoplasm</location>
    </subcellularLocation>
    <subcellularLocation>
        <location evidence="1">Nucleus</location>
    </subcellularLocation>
</comment>
<dbReference type="AlphaFoldDB" id="A0AAW0WQL3"/>
<dbReference type="EMBL" id="JARKIK010000051">
    <property type="protein sequence ID" value="KAK8734297.1"/>
    <property type="molecule type" value="Genomic_DNA"/>
</dbReference>
<dbReference type="GO" id="GO:0071028">
    <property type="term" value="P:nuclear mRNA surveillance"/>
    <property type="evidence" value="ECO:0007669"/>
    <property type="project" value="TreeGrafter"/>
</dbReference>
<dbReference type="EMBL" id="JARKIK010000051">
    <property type="protein sequence ID" value="KAK8734296.1"/>
    <property type="molecule type" value="Genomic_DNA"/>
</dbReference>
<dbReference type="CDD" id="cd11371">
    <property type="entry name" value="RNase_PH_MTR3"/>
    <property type="match status" value="1"/>
</dbReference>
<keyword evidence="6" id="KW-0271">Exosome</keyword>
<keyword evidence="5" id="KW-0698">rRNA processing</keyword>
<dbReference type="GO" id="GO:0003723">
    <property type="term" value="F:RNA binding"/>
    <property type="evidence" value="ECO:0007669"/>
    <property type="project" value="UniProtKB-KW"/>
</dbReference>
<accession>A0AAW0WQL3</accession>
<protein>
    <recommendedName>
        <fullName evidence="9">Exoribonuclease phosphorolytic domain-containing protein</fullName>
    </recommendedName>
</protein>
<dbReference type="InterPro" id="IPR027408">
    <property type="entry name" value="PNPase/RNase_PH_dom_sf"/>
</dbReference>
<comment type="caution">
    <text evidence="10">The sequence shown here is derived from an EMBL/GenBank/DDBJ whole genome shotgun (WGS) entry which is preliminary data.</text>
</comment>
<reference evidence="10 11" key="1">
    <citation type="journal article" date="2024" name="BMC Genomics">
        <title>Genome assembly of redclaw crayfish (Cherax quadricarinatus) provides insights into its immune adaptation and hypoxia tolerance.</title>
        <authorList>
            <person name="Liu Z."/>
            <person name="Zheng J."/>
            <person name="Li H."/>
            <person name="Fang K."/>
            <person name="Wang S."/>
            <person name="He J."/>
            <person name="Zhou D."/>
            <person name="Weng S."/>
            <person name="Chi M."/>
            <person name="Gu Z."/>
            <person name="He J."/>
            <person name="Li F."/>
            <person name="Wang M."/>
        </authorList>
    </citation>
    <scope>NUCLEOTIDE SEQUENCE [LARGE SCALE GENOMIC DNA]</scope>
    <source>
        <strain evidence="10">ZL_2023a</strain>
    </source>
</reference>
<feature type="domain" description="Exoribonuclease phosphorolytic" evidence="9">
    <location>
        <begin position="46"/>
        <end position="171"/>
    </location>
</feature>
<evidence type="ECO:0000256" key="7">
    <source>
        <dbReference type="ARBA" id="ARBA00022884"/>
    </source>
</evidence>
<dbReference type="Gene3D" id="3.30.230.70">
    <property type="entry name" value="GHMP Kinase, N-terminal domain"/>
    <property type="match status" value="1"/>
</dbReference>
<dbReference type="GO" id="GO:0000177">
    <property type="term" value="C:cytoplasmic exosome (RNase complex)"/>
    <property type="evidence" value="ECO:0007669"/>
    <property type="project" value="TreeGrafter"/>
</dbReference>
<evidence type="ECO:0000256" key="2">
    <source>
        <dbReference type="ARBA" id="ARBA00004496"/>
    </source>
</evidence>
<evidence type="ECO:0000256" key="1">
    <source>
        <dbReference type="ARBA" id="ARBA00004123"/>
    </source>
</evidence>
<dbReference type="InterPro" id="IPR050080">
    <property type="entry name" value="RNase_PH"/>
</dbReference>
<organism evidence="10 11">
    <name type="scientific">Cherax quadricarinatus</name>
    <name type="common">Australian red claw crayfish</name>
    <dbReference type="NCBI Taxonomy" id="27406"/>
    <lineage>
        <taxon>Eukaryota</taxon>
        <taxon>Metazoa</taxon>
        <taxon>Ecdysozoa</taxon>
        <taxon>Arthropoda</taxon>
        <taxon>Crustacea</taxon>
        <taxon>Multicrustacea</taxon>
        <taxon>Malacostraca</taxon>
        <taxon>Eumalacostraca</taxon>
        <taxon>Eucarida</taxon>
        <taxon>Decapoda</taxon>
        <taxon>Pleocyemata</taxon>
        <taxon>Astacidea</taxon>
        <taxon>Parastacoidea</taxon>
        <taxon>Parastacidae</taxon>
        <taxon>Cherax</taxon>
    </lineage>
</organism>
<dbReference type="InterPro" id="IPR020568">
    <property type="entry name" value="Ribosomal_Su5_D2-typ_SF"/>
</dbReference>
<keyword evidence="4" id="KW-0963">Cytoplasm</keyword>
<dbReference type="GO" id="GO:0071051">
    <property type="term" value="P:poly(A)-dependent snoRNA 3'-end processing"/>
    <property type="evidence" value="ECO:0007669"/>
    <property type="project" value="TreeGrafter"/>
</dbReference>
<dbReference type="GO" id="GO:0034475">
    <property type="term" value="P:U4 snRNA 3'-end processing"/>
    <property type="evidence" value="ECO:0007669"/>
    <property type="project" value="TreeGrafter"/>
</dbReference>
<dbReference type="InterPro" id="IPR001247">
    <property type="entry name" value="ExoRNase_PH_dom1"/>
</dbReference>
<evidence type="ECO:0000313" key="10">
    <source>
        <dbReference type="EMBL" id="KAK8734297.1"/>
    </source>
</evidence>
<evidence type="ECO:0000259" key="9">
    <source>
        <dbReference type="Pfam" id="PF01138"/>
    </source>
</evidence>
<dbReference type="SUPFAM" id="SSF54211">
    <property type="entry name" value="Ribosomal protein S5 domain 2-like"/>
    <property type="match status" value="1"/>
</dbReference>
<evidence type="ECO:0000256" key="8">
    <source>
        <dbReference type="ARBA" id="ARBA00023242"/>
    </source>
</evidence>
<dbReference type="GO" id="GO:0006364">
    <property type="term" value="P:rRNA processing"/>
    <property type="evidence" value="ECO:0007669"/>
    <property type="project" value="UniProtKB-KW"/>
</dbReference>
<reference evidence="10" key="2">
    <citation type="submission" date="2024-01" db="EMBL/GenBank/DDBJ databases">
        <authorList>
            <person name="He J."/>
            <person name="Wang M."/>
            <person name="Zheng J."/>
            <person name="Liu Z."/>
        </authorList>
    </citation>
    <scope>NUCLEOTIDE SEQUENCE</scope>
    <source>
        <strain evidence="10">ZL_2023a</strain>
        <tissue evidence="10">Muscle</tissue>
    </source>
</reference>
<dbReference type="Proteomes" id="UP001445076">
    <property type="component" value="Unassembled WGS sequence"/>
</dbReference>
<dbReference type="PANTHER" id="PTHR11953:SF2">
    <property type="entry name" value="EXOSOME COMPLEX COMPONENT MTR3"/>
    <property type="match status" value="1"/>
</dbReference>
<gene>
    <name evidence="10" type="ORF">OTU49_006111</name>
</gene>
<dbReference type="GO" id="GO:0000176">
    <property type="term" value="C:nuclear exosome (RNase complex)"/>
    <property type="evidence" value="ECO:0007669"/>
    <property type="project" value="TreeGrafter"/>
</dbReference>
<name>A0AAW0WQL3_CHEQU</name>
<evidence type="ECO:0000256" key="3">
    <source>
        <dbReference type="ARBA" id="ARBA00006678"/>
    </source>
</evidence>